<name>A0A916WA40_9BACI</name>
<reference evidence="1" key="2">
    <citation type="submission" date="2020-09" db="EMBL/GenBank/DDBJ databases">
        <authorList>
            <person name="Sun Q."/>
            <person name="Zhou Y."/>
        </authorList>
    </citation>
    <scope>NUCLEOTIDE SEQUENCE</scope>
    <source>
        <strain evidence="1">CGMCC 1.12408</strain>
    </source>
</reference>
<proteinExistence type="predicted"/>
<evidence type="ECO:0000313" key="2">
    <source>
        <dbReference type="Proteomes" id="UP000613512"/>
    </source>
</evidence>
<accession>A0A916WA40</accession>
<comment type="caution">
    <text evidence="1">The sequence shown here is derived from an EMBL/GenBank/DDBJ whole genome shotgun (WGS) entry which is preliminary data.</text>
</comment>
<dbReference type="AlphaFoldDB" id="A0A916WA40"/>
<protein>
    <submittedName>
        <fullName evidence="1">Uncharacterized protein</fullName>
    </submittedName>
</protein>
<dbReference type="EMBL" id="BMEY01000011">
    <property type="protein sequence ID" value="GGA79440.1"/>
    <property type="molecule type" value="Genomic_DNA"/>
</dbReference>
<sequence length="59" mass="6851">MPFLLQDKERFVSETSHAEKAFSFFKESPYISGACVVLSRIYYPNLLVSEPWSKYIGSR</sequence>
<keyword evidence="2" id="KW-1185">Reference proteome</keyword>
<evidence type="ECO:0000313" key="1">
    <source>
        <dbReference type="EMBL" id="GGA79440.1"/>
    </source>
</evidence>
<dbReference type="Proteomes" id="UP000613512">
    <property type="component" value="Unassembled WGS sequence"/>
</dbReference>
<reference evidence="1" key="1">
    <citation type="journal article" date="2014" name="Int. J. Syst. Evol. Microbiol.">
        <title>Complete genome sequence of Corynebacterium casei LMG S-19264T (=DSM 44701T), isolated from a smear-ripened cheese.</title>
        <authorList>
            <consortium name="US DOE Joint Genome Institute (JGI-PGF)"/>
            <person name="Walter F."/>
            <person name="Albersmeier A."/>
            <person name="Kalinowski J."/>
            <person name="Ruckert C."/>
        </authorList>
    </citation>
    <scope>NUCLEOTIDE SEQUENCE</scope>
    <source>
        <strain evidence="1">CGMCC 1.12408</strain>
    </source>
</reference>
<gene>
    <name evidence="1" type="ORF">GCM10008025_23560</name>
</gene>
<organism evidence="1 2">
    <name type="scientific">Ornithinibacillus halotolerans</name>
    <dbReference type="NCBI Taxonomy" id="1274357"/>
    <lineage>
        <taxon>Bacteria</taxon>
        <taxon>Bacillati</taxon>
        <taxon>Bacillota</taxon>
        <taxon>Bacilli</taxon>
        <taxon>Bacillales</taxon>
        <taxon>Bacillaceae</taxon>
        <taxon>Ornithinibacillus</taxon>
    </lineage>
</organism>